<evidence type="ECO:0000256" key="2">
    <source>
        <dbReference type="ARBA" id="ARBA00004991"/>
    </source>
</evidence>
<feature type="domain" description="Cytochrome b5 heme-binding" evidence="21">
    <location>
        <begin position="9"/>
        <end position="62"/>
    </location>
</feature>
<evidence type="ECO:0000256" key="12">
    <source>
        <dbReference type="ARBA" id="ARBA00022989"/>
    </source>
</evidence>
<dbReference type="InterPro" id="IPR018506">
    <property type="entry name" value="Cyt_B5_heme-BS"/>
</dbReference>
<feature type="binding site" evidence="19">
    <location>
        <position position="286"/>
    </location>
    <ligand>
        <name>Zn(2+)</name>
        <dbReference type="ChEBI" id="CHEBI:29105"/>
        <label>1</label>
    </ligand>
</feature>
<feature type="binding site" evidence="19">
    <location>
        <position position="234"/>
    </location>
    <ligand>
        <name>Zn(2+)</name>
        <dbReference type="ChEBI" id="CHEBI:29105"/>
        <label>1</label>
    </ligand>
</feature>
<keyword evidence="14 18" id="KW-0408">Iron</keyword>
<keyword evidence="17 18" id="KW-0275">Fatty acid biosynthesis</keyword>
<dbReference type="GO" id="GO:0005506">
    <property type="term" value="F:iron ion binding"/>
    <property type="evidence" value="ECO:0007669"/>
    <property type="project" value="UniProtKB-UniRule"/>
</dbReference>
<dbReference type="Gene3D" id="3.10.120.10">
    <property type="entry name" value="Cytochrome b5-like heme/steroid binding domain"/>
    <property type="match status" value="1"/>
</dbReference>
<evidence type="ECO:0000256" key="3">
    <source>
        <dbReference type="ARBA" id="ARBA00005189"/>
    </source>
</evidence>
<dbReference type="GO" id="GO:0080132">
    <property type="term" value="F:fatty acid 2-hydroxylase activity"/>
    <property type="evidence" value="ECO:0007669"/>
    <property type="project" value="InterPro"/>
</dbReference>
<comment type="cofactor">
    <cofactor evidence="18 19">
        <name>Zn(2+)</name>
        <dbReference type="ChEBI" id="CHEBI:29105"/>
    </cofactor>
    <text evidence="18 19">Binds 2 Zn(2+) ions per subunit that likely form a catalytic dimetal center.</text>
</comment>
<accession>A0A8S0ZQ86</accession>
<evidence type="ECO:0000256" key="6">
    <source>
        <dbReference type="ARBA" id="ARBA00022617"/>
    </source>
</evidence>
<evidence type="ECO:0000256" key="15">
    <source>
        <dbReference type="ARBA" id="ARBA00023098"/>
    </source>
</evidence>
<evidence type="ECO:0000256" key="5">
    <source>
        <dbReference type="ARBA" id="ARBA00022516"/>
    </source>
</evidence>
<dbReference type="PROSITE" id="PS00191">
    <property type="entry name" value="CYTOCHROME_B5_1"/>
    <property type="match status" value="1"/>
</dbReference>
<evidence type="ECO:0000256" key="14">
    <source>
        <dbReference type="ARBA" id="ARBA00023004"/>
    </source>
</evidence>
<sequence>MTSRQFFPVKLDGVVYDLQSFLRDHPGGVNTLKYYKGKSVLQAMEKFGHSTSAYHMMNDLKVDGDDLKDFNLTGEVSENGRIITSEENSRNTEEIKFLEELEGRLDWSKPILNQLDLIAPHYDKWMNTAVYRKCRIFANPLLESATYTPWYFVPIFWVPIILYTGITQYLEHVACGDVCQQIPLTNLQYIYHVVLGVLIWTALEYTIHRWVFHLNPGSSVIMIKFHFLIHGIHHKMPFDGLRQVFPPVPASILSVLFHNMLKPLLFYPRITTTGSLIGYLTYDMIHYYVHHGSPSAGSYLYTMKRYHSNHHFINHDKAYGISSKLWDYVFRTIVQVKQLGFNLHW</sequence>
<evidence type="ECO:0000256" key="8">
    <source>
        <dbReference type="ARBA" id="ARBA00022723"/>
    </source>
</evidence>
<evidence type="ECO:0000313" key="23">
    <source>
        <dbReference type="Proteomes" id="UP000494106"/>
    </source>
</evidence>
<evidence type="ECO:0000256" key="20">
    <source>
        <dbReference type="PIRSR" id="PIRSR005149-50"/>
    </source>
</evidence>
<feature type="binding site" evidence="19">
    <location>
        <position position="208"/>
    </location>
    <ligand>
        <name>Zn(2+)</name>
        <dbReference type="ChEBI" id="CHEBI:29105"/>
        <label>1</label>
    </ligand>
</feature>
<dbReference type="AlphaFoldDB" id="A0A8S0ZQ86"/>
<feature type="binding site" evidence="19">
    <location>
        <position position="310"/>
    </location>
    <ligand>
        <name>Zn(2+)</name>
        <dbReference type="ChEBI" id="CHEBI:29105"/>
        <label>1</label>
    </ligand>
</feature>
<dbReference type="GO" id="GO:0005789">
    <property type="term" value="C:endoplasmic reticulum membrane"/>
    <property type="evidence" value="ECO:0007669"/>
    <property type="project" value="UniProtKB-SubCell"/>
</dbReference>
<evidence type="ECO:0000256" key="17">
    <source>
        <dbReference type="ARBA" id="ARBA00023160"/>
    </source>
</evidence>
<dbReference type="InterPro" id="IPR001199">
    <property type="entry name" value="Cyt_B5-like_heme/steroid-bd"/>
</dbReference>
<keyword evidence="9 18" id="KW-0256">Endoplasmic reticulum</keyword>
<dbReference type="Proteomes" id="UP000494106">
    <property type="component" value="Unassembled WGS sequence"/>
</dbReference>
<dbReference type="GO" id="GO:0020037">
    <property type="term" value="F:heme binding"/>
    <property type="evidence" value="ECO:0007669"/>
    <property type="project" value="InterPro"/>
</dbReference>
<feature type="binding site" description="axial binding residue" evidence="20">
    <location>
        <position position="25"/>
    </location>
    <ligand>
        <name>heme</name>
        <dbReference type="ChEBI" id="CHEBI:30413"/>
    </ligand>
    <ligandPart>
        <name>Fe</name>
        <dbReference type="ChEBI" id="CHEBI:18248"/>
    </ligandPart>
</feature>
<dbReference type="InterPro" id="IPR006694">
    <property type="entry name" value="Fatty_acid_hydroxylase"/>
</dbReference>
<keyword evidence="13 18" id="KW-0560">Oxidoreductase</keyword>
<protein>
    <recommendedName>
        <fullName evidence="18">Fatty acid 2-hydroxylase</fullName>
        <ecNumber evidence="18">1.-.-.-</ecNumber>
    </recommendedName>
</protein>
<comment type="caution">
    <text evidence="22">The sequence shown here is derived from an EMBL/GenBank/DDBJ whole genome shotgun (WGS) entry which is preliminary data.</text>
</comment>
<evidence type="ECO:0000256" key="13">
    <source>
        <dbReference type="ARBA" id="ARBA00023002"/>
    </source>
</evidence>
<comment type="similarity">
    <text evidence="4 18">Belongs to the sterol desaturase family. SCS7 subfamily.</text>
</comment>
<evidence type="ECO:0000313" key="22">
    <source>
        <dbReference type="EMBL" id="CAB3235319.1"/>
    </source>
</evidence>
<evidence type="ECO:0000256" key="4">
    <source>
        <dbReference type="ARBA" id="ARBA00005747"/>
    </source>
</evidence>
<evidence type="ECO:0000256" key="10">
    <source>
        <dbReference type="ARBA" id="ARBA00022832"/>
    </source>
</evidence>
<keyword evidence="12" id="KW-1133">Transmembrane helix</keyword>
<comment type="function">
    <text evidence="18">Catalyzes stereospecific hydroxylation of free fatty acids at the C-2 position to produce (R)-2-hydroxy fatty acids, which are building blocks of sphingolipids and glycosphingolipids common in neural tissue and epidermis. Plays an essential role in the synthesis of galactosphingolipids of the myelin sheath. Responsible for the synthesis of sphingolipids and glycosphingolipids involved in the formation of epidermal lamellar bodies critical for skin permeability barrier. Participates in the synthesis of glycosphingolipids and a fraction of type II wax diesters in sebaceous gland, specifically regulating hair follicle homeostasis. Involved in the synthesis of sphingolipids of plasma membrane rafts, controlling lipid raft mobility and trafficking of raft-associated proteins.</text>
</comment>
<comment type="cofactor">
    <cofactor evidence="20">
        <name>Fe cation</name>
        <dbReference type="ChEBI" id="CHEBI:24875"/>
    </cofactor>
</comment>
<evidence type="ECO:0000256" key="1">
    <source>
        <dbReference type="ARBA" id="ARBA00004477"/>
    </source>
</evidence>
<dbReference type="InterPro" id="IPR036400">
    <property type="entry name" value="Cyt_B5-like_heme/steroid_sf"/>
</dbReference>
<gene>
    <name evidence="22" type="ORF">APLA_LOCUS6039</name>
</gene>
<evidence type="ECO:0000256" key="9">
    <source>
        <dbReference type="ARBA" id="ARBA00022824"/>
    </source>
</evidence>
<dbReference type="EC" id="1.-.-.-" evidence="18"/>
<evidence type="ECO:0000256" key="18">
    <source>
        <dbReference type="PIRNR" id="PIRNR005149"/>
    </source>
</evidence>
<dbReference type="GO" id="GO:0006633">
    <property type="term" value="P:fatty acid biosynthetic process"/>
    <property type="evidence" value="ECO:0007669"/>
    <property type="project" value="UniProtKB-KW"/>
</dbReference>
<evidence type="ECO:0000256" key="16">
    <source>
        <dbReference type="ARBA" id="ARBA00023136"/>
    </source>
</evidence>
<keyword evidence="6 20" id="KW-0349">Heme</keyword>
<keyword evidence="11 19" id="KW-0862">Zinc</keyword>
<feature type="binding site" evidence="19">
    <location>
        <position position="230"/>
    </location>
    <ligand>
        <name>Zn(2+)</name>
        <dbReference type="ChEBI" id="CHEBI:29105"/>
        <label>1</label>
    </ligand>
</feature>
<dbReference type="Pfam" id="PF00173">
    <property type="entry name" value="Cyt-b5"/>
    <property type="match status" value="1"/>
</dbReference>
<evidence type="ECO:0000256" key="7">
    <source>
        <dbReference type="ARBA" id="ARBA00022692"/>
    </source>
</evidence>
<keyword evidence="7" id="KW-0812">Transmembrane</keyword>
<name>A0A8S0ZQ86_ARCPL</name>
<proteinExistence type="inferred from homology"/>
<keyword evidence="10 18" id="KW-0276">Fatty acid metabolism</keyword>
<comment type="pathway">
    <text evidence="3">Lipid metabolism.</text>
</comment>
<dbReference type="InterPro" id="IPR014430">
    <property type="entry name" value="Scs7"/>
</dbReference>
<dbReference type="SUPFAM" id="SSF55856">
    <property type="entry name" value="Cytochrome b5-like heme/steroid binding domain"/>
    <property type="match status" value="1"/>
</dbReference>
<evidence type="ECO:0000259" key="21">
    <source>
        <dbReference type="PROSITE" id="PS50255"/>
    </source>
</evidence>
<dbReference type="EMBL" id="CADEBC010000485">
    <property type="protein sequence ID" value="CAB3235319.1"/>
    <property type="molecule type" value="Genomic_DNA"/>
</dbReference>
<organism evidence="22 23">
    <name type="scientific">Arctia plantaginis</name>
    <name type="common">Wood tiger moth</name>
    <name type="synonym">Phalaena plantaginis</name>
    <dbReference type="NCBI Taxonomy" id="874455"/>
    <lineage>
        <taxon>Eukaryota</taxon>
        <taxon>Metazoa</taxon>
        <taxon>Ecdysozoa</taxon>
        <taxon>Arthropoda</taxon>
        <taxon>Hexapoda</taxon>
        <taxon>Insecta</taxon>
        <taxon>Pterygota</taxon>
        <taxon>Neoptera</taxon>
        <taxon>Endopterygota</taxon>
        <taxon>Lepidoptera</taxon>
        <taxon>Glossata</taxon>
        <taxon>Ditrysia</taxon>
        <taxon>Noctuoidea</taxon>
        <taxon>Erebidae</taxon>
        <taxon>Arctiinae</taxon>
        <taxon>Arctia</taxon>
    </lineage>
</organism>
<reference evidence="22 23" key="1">
    <citation type="submission" date="2020-04" db="EMBL/GenBank/DDBJ databases">
        <authorList>
            <person name="Wallbank WR R."/>
            <person name="Pardo Diaz C."/>
            <person name="Kozak K."/>
            <person name="Martin S."/>
            <person name="Jiggins C."/>
            <person name="Moest M."/>
            <person name="Warren A I."/>
            <person name="Byers J.R.P. K."/>
            <person name="Montejo-Kovacevich G."/>
            <person name="Yen C E."/>
        </authorList>
    </citation>
    <scope>NUCLEOTIDE SEQUENCE [LARGE SCALE GENOMIC DNA]</scope>
</reference>
<evidence type="ECO:0000256" key="11">
    <source>
        <dbReference type="ARBA" id="ARBA00022833"/>
    </source>
</evidence>
<keyword evidence="23" id="KW-1185">Reference proteome</keyword>
<evidence type="ECO:0000256" key="19">
    <source>
        <dbReference type="PIRSR" id="PIRSR005149-1"/>
    </source>
</evidence>
<dbReference type="OrthoDB" id="2204368at2759"/>
<keyword evidence="15 18" id="KW-0443">Lipid metabolism</keyword>
<dbReference type="PANTHER" id="PTHR12863">
    <property type="entry name" value="FATTY ACID HYDROXYLASE"/>
    <property type="match status" value="1"/>
</dbReference>
<dbReference type="PROSITE" id="PS50255">
    <property type="entry name" value="CYTOCHROME_B5_2"/>
    <property type="match status" value="1"/>
</dbReference>
<feature type="binding site" evidence="19">
    <location>
        <position position="311"/>
    </location>
    <ligand>
        <name>Zn(2+)</name>
        <dbReference type="ChEBI" id="CHEBI:29105"/>
        <label>1</label>
    </ligand>
</feature>
<feature type="binding site" evidence="19">
    <location>
        <position position="213"/>
    </location>
    <ligand>
        <name>Zn(2+)</name>
        <dbReference type="ChEBI" id="CHEBI:29105"/>
        <label>1</label>
    </ligand>
</feature>
<comment type="subcellular location">
    <subcellularLocation>
        <location evidence="1">Endoplasmic reticulum membrane</location>
        <topology evidence="1">Multi-pass membrane protein</topology>
    </subcellularLocation>
</comment>
<feature type="binding site" evidence="19">
    <location>
        <position position="233"/>
    </location>
    <ligand>
        <name>Zn(2+)</name>
        <dbReference type="ChEBI" id="CHEBI:29105"/>
        <label>1</label>
    </ligand>
</feature>
<feature type="binding site" evidence="19">
    <location>
        <position position="290"/>
    </location>
    <ligand>
        <name>Zn(2+)</name>
        <dbReference type="ChEBI" id="CHEBI:29105"/>
        <label>1</label>
    </ligand>
</feature>
<feature type="binding site" description="axial binding residue" evidence="20">
    <location>
        <position position="49"/>
    </location>
    <ligand>
        <name>heme</name>
        <dbReference type="ChEBI" id="CHEBI:30413"/>
    </ligand>
    <ligandPart>
        <name>Fe</name>
        <dbReference type="ChEBI" id="CHEBI:18248"/>
    </ligandPart>
</feature>
<keyword evidence="8 18" id="KW-0479">Metal-binding</keyword>
<dbReference type="Pfam" id="PF04116">
    <property type="entry name" value="FA_hydroxylase"/>
    <property type="match status" value="1"/>
</dbReference>
<feature type="binding site" evidence="19">
    <location>
        <position position="307"/>
    </location>
    <ligand>
        <name>Zn(2+)</name>
        <dbReference type="ChEBI" id="CHEBI:29105"/>
        <label>1</label>
    </ligand>
</feature>
<dbReference type="PIRSF" id="PIRSF005149">
    <property type="entry name" value="IPC-B_HD"/>
    <property type="match status" value="1"/>
</dbReference>
<keyword evidence="16 18" id="KW-0472">Membrane</keyword>
<keyword evidence="5 18" id="KW-0444">Lipid biosynthesis</keyword>
<dbReference type="PANTHER" id="PTHR12863:SF1">
    <property type="entry name" value="FATTY ACID 2-HYDROXYLASE"/>
    <property type="match status" value="1"/>
</dbReference>
<comment type="pathway">
    <text evidence="2">Sphingolipid metabolism.</text>
</comment>